<accession>A0A2S8F1J1</accession>
<dbReference type="InterPro" id="IPR007833">
    <property type="entry name" value="Capsule_polysaccharide_synth"/>
</dbReference>
<dbReference type="Proteomes" id="UP000240009">
    <property type="component" value="Unassembled WGS sequence"/>
</dbReference>
<organism evidence="1 2">
    <name type="scientific">Blastopirellula marina</name>
    <dbReference type="NCBI Taxonomy" id="124"/>
    <lineage>
        <taxon>Bacteria</taxon>
        <taxon>Pseudomonadati</taxon>
        <taxon>Planctomycetota</taxon>
        <taxon>Planctomycetia</taxon>
        <taxon>Pirellulales</taxon>
        <taxon>Pirellulaceae</taxon>
        <taxon>Blastopirellula</taxon>
    </lineage>
</organism>
<protein>
    <recommendedName>
        <fullName evidence="3">Capsule biosynthesis protein</fullName>
    </recommendedName>
</protein>
<dbReference type="GO" id="GO:0000271">
    <property type="term" value="P:polysaccharide biosynthetic process"/>
    <property type="evidence" value="ECO:0007669"/>
    <property type="project" value="InterPro"/>
</dbReference>
<sequence length="453" mass="52112">MPSTIVWGFILNSSRIIESLEKNGRIRVACWLGQKEITSLHMHPEKCLSAGSGICDRQVFESMLPHFPIFQRLYLRHARQKTQIGTPSLHDLQDRFRFYCDYLFDLLKRTECELILFSNIPHEGADFVLYELAKLLGIKTLMTFQLPFPNRHLILESANELGDYSQYPQLREPERISIPREFKKYHFYMKSWHSHEKRVLGIIPEIYLKPAHQQHIAQLIYQRYIKSPVTTFYNSSHNARFRKRVRKCSVVPNLSEPFVYFPLHLQPELTTDAIGGKYADQALAIEELHAMLPQGWKIYVKENPKQRAFARGPFFFDRIRRIPGAQIVPLETDTYELIKHSQFVSSITGTAGWEAITGGKPVLVFGKAWYRKLPGVFEFPTSMSAEQIAATEIDHSHLEESVADMLSRSCIGVTDPHYSLIVDNYDEDTNASLVASTLGDRIAMQFASPVVSC</sequence>
<reference evidence="1 2" key="1">
    <citation type="submission" date="2018-02" db="EMBL/GenBank/DDBJ databases">
        <title>Comparative genomes isolates from brazilian mangrove.</title>
        <authorList>
            <person name="Araujo J.E."/>
            <person name="Taketani R.G."/>
            <person name="Silva M.C.P."/>
            <person name="Loureco M.V."/>
            <person name="Andreote F.D."/>
        </authorList>
    </citation>
    <scope>NUCLEOTIDE SEQUENCE [LARGE SCALE GENOMIC DNA]</scope>
    <source>
        <strain evidence="1 2">HEX-2 MGV</strain>
    </source>
</reference>
<evidence type="ECO:0000313" key="1">
    <source>
        <dbReference type="EMBL" id="PQO26003.1"/>
    </source>
</evidence>
<proteinExistence type="predicted"/>
<dbReference type="EMBL" id="PUIA01000069">
    <property type="protein sequence ID" value="PQO26003.1"/>
    <property type="molecule type" value="Genomic_DNA"/>
</dbReference>
<evidence type="ECO:0008006" key="3">
    <source>
        <dbReference type="Google" id="ProtNLM"/>
    </source>
</evidence>
<name>A0A2S8F1J1_9BACT</name>
<dbReference type="AlphaFoldDB" id="A0A2S8F1J1"/>
<evidence type="ECO:0000313" key="2">
    <source>
        <dbReference type="Proteomes" id="UP000240009"/>
    </source>
</evidence>
<dbReference type="GO" id="GO:0015774">
    <property type="term" value="P:polysaccharide transport"/>
    <property type="evidence" value="ECO:0007669"/>
    <property type="project" value="InterPro"/>
</dbReference>
<dbReference type="RefSeq" id="WP_158261351.1">
    <property type="nucleotide sequence ID" value="NZ_PUIA01000069.1"/>
</dbReference>
<gene>
    <name evidence="1" type="ORF">C5Y96_21365</name>
</gene>
<dbReference type="Pfam" id="PF05159">
    <property type="entry name" value="Capsule_synth"/>
    <property type="match status" value="1"/>
</dbReference>
<dbReference type="OrthoDB" id="1432009at2"/>
<comment type="caution">
    <text evidence="1">The sequence shown here is derived from an EMBL/GenBank/DDBJ whole genome shotgun (WGS) entry which is preliminary data.</text>
</comment>